<keyword evidence="2" id="KW-0238">DNA-binding</keyword>
<dbReference type="CDD" id="cd20009">
    <property type="entry name" value="PBP1_RafR-like"/>
    <property type="match status" value="1"/>
</dbReference>
<dbReference type="EMBL" id="JBHUGH010000001">
    <property type="protein sequence ID" value="MFD1910880.1"/>
    <property type="molecule type" value="Genomic_DNA"/>
</dbReference>
<dbReference type="InterPro" id="IPR028082">
    <property type="entry name" value="Peripla_BP_I"/>
</dbReference>
<keyword evidence="7" id="KW-1185">Reference proteome</keyword>
<dbReference type="SUPFAM" id="SSF47413">
    <property type="entry name" value="lambda repressor-like DNA-binding domains"/>
    <property type="match status" value="1"/>
</dbReference>
<dbReference type="Pfam" id="PF00532">
    <property type="entry name" value="Peripla_BP_1"/>
    <property type="match status" value="1"/>
</dbReference>
<evidence type="ECO:0000259" key="5">
    <source>
        <dbReference type="PROSITE" id="PS50932"/>
    </source>
</evidence>
<dbReference type="PANTHER" id="PTHR30146">
    <property type="entry name" value="LACI-RELATED TRANSCRIPTIONAL REPRESSOR"/>
    <property type="match status" value="1"/>
</dbReference>
<dbReference type="PANTHER" id="PTHR30146:SF109">
    <property type="entry name" value="HTH-TYPE TRANSCRIPTIONAL REGULATOR GALS"/>
    <property type="match status" value="1"/>
</dbReference>
<dbReference type="InterPro" id="IPR010982">
    <property type="entry name" value="Lambda_DNA-bd_dom_sf"/>
</dbReference>
<dbReference type="Proteomes" id="UP001597353">
    <property type="component" value="Unassembled WGS sequence"/>
</dbReference>
<evidence type="ECO:0000256" key="4">
    <source>
        <dbReference type="SAM" id="MobiDB-lite"/>
    </source>
</evidence>
<dbReference type="InterPro" id="IPR000843">
    <property type="entry name" value="HTH_LacI"/>
</dbReference>
<evidence type="ECO:0000256" key="2">
    <source>
        <dbReference type="ARBA" id="ARBA00023125"/>
    </source>
</evidence>
<dbReference type="Gene3D" id="1.10.260.40">
    <property type="entry name" value="lambda repressor-like DNA-binding domains"/>
    <property type="match status" value="1"/>
</dbReference>
<feature type="domain" description="HTH lacI-type" evidence="5">
    <location>
        <begin position="23"/>
        <end position="77"/>
    </location>
</feature>
<dbReference type="InterPro" id="IPR001761">
    <property type="entry name" value="Peripla_BP/Lac1_sug-bd_dom"/>
</dbReference>
<dbReference type="SUPFAM" id="SSF53822">
    <property type="entry name" value="Periplasmic binding protein-like I"/>
    <property type="match status" value="1"/>
</dbReference>
<organism evidence="6 7">
    <name type="scientific">Halodurantibacterium flavum</name>
    <dbReference type="NCBI Taxonomy" id="1382802"/>
    <lineage>
        <taxon>Bacteria</taxon>
        <taxon>Pseudomonadati</taxon>
        <taxon>Pseudomonadota</taxon>
        <taxon>Alphaproteobacteria</taxon>
        <taxon>Rhodobacterales</taxon>
        <taxon>Paracoccaceae</taxon>
        <taxon>Halodurantibacterium</taxon>
    </lineage>
</organism>
<keyword evidence="3" id="KW-0804">Transcription</keyword>
<sequence length="354" mass="37792">MTMTDDSPPTGPDHRLDAGEGRPTLKTIAQRTGLAVATVSRALKDAPDIGEETKRRVREVARDLGYRPNRAGVRLRTGKTNVIALVMSTEHDVMNHTARLIYSIAGALRETPYHLIVAPFFASEDPMQPIRYLVESGSADGIIINQTRPEDPRVAYMSARGVPFATHGRTAMGIPHPFADFDNAAYGAMAVRRLAAAGRRRVLLIAPPRGQTYAEHMIEGARAAAPEAGVDLVLADGISSDDSSGRVEAALRAIPDDAWCDGIISGSTNAAMCAVAAAESRGQRLGAGFDVVAKEAVPFLHRFRREMIVVREDVTEAGDFLARAVMAVIAGADPAGWQHVALPSFQAAPAPGED</sequence>
<evidence type="ECO:0000256" key="1">
    <source>
        <dbReference type="ARBA" id="ARBA00023015"/>
    </source>
</evidence>
<feature type="region of interest" description="Disordered" evidence="4">
    <location>
        <begin position="1"/>
        <end position="22"/>
    </location>
</feature>
<protein>
    <submittedName>
        <fullName evidence="6">LacI family transcriptional regulator</fullName>
    </submittedName>
</protein>
<dbReference type="CDD" id="cd01392">
    <property type="entry name" value="HTH_LacI"/>
    <property type="match status" value="1"/>
</dbReference>
<gene>
    <name evidence="6" type="ORF">ACFSGJ_01465</name>
</gene>
<dbReference type="Gene3D" id="3.40.50.2300">
    <property type="match status" value="2"/>
</dbReference>
<accession>A0ABW4S092</accession>
<dbReference type="Pfam" id="PF00356">
    <property type="entry name" value="LacI"/>
    <property type="match status" value="1"/>
</dbReference>
<evidence type="ECO:0000256" key="3">
    <source>
        <dbReference type="ARBA" id="ARBA00023163"/>
    </source>
</evidence>
<dbReference type="SMART" id="SM00354">
    <property type="entry name" value="HTH_LACI"/>
    <property type="match status" value="1"/>
</dbReference>
<comment type="caution">
    <text evidence="6">The sequence shown here is derived from an EMBL/GenBank/DDBJ whole genome shotgun (WGS) entry which is preliminary data.</text>
</comment>
<evidence type="ECO:0000313" key="6">
    <source>
        <dbReference type="EMBL" id="MFD1910880.1"/>
    </source>
</evidence>
<name>A0ABW4S092_9RHOB</name>
<dbReference type="RefSeq" id="WP_390258872.1">
    <property type="nucleotide sequence ID" value="NZ_JBHUGH010000001.1"/>
</dbReference>
<evidence type="ECO:0000313" key="7">
    <source>
        <dbReference type="Proteomes" id="UP001597353"/>
    </source>
</evidence>
<reference evidence="7" key="1">
    <citation type="journal article" date="2019" name="Int. J. Syst. Evol. Microbiol.">
        <title>The Global Catalogue of Microorganisms (GCM) 10K type strain sequencing project: providing services to taxonomists for standard genome sequencing and annotation.</title>
        <authorList>
            <consortium name="The Broad Institute Genomics Platform"/>
            <consortium name="The Broad Institute Genome Sequencing Center for Infectious Disease"/>
            <person name="Wu L."/>
            <person name="Ma J."/>
        </authorList>
    </citation>
    <scope>NUCLEOTIDE SEQUENCE [LARGE SCALE GENOMIC DNA]</scope>
    <source>
        <strain evidence="7">CGMCC 4.7242</strain>
    </source>
</reference>
<proteinExistence type="predicted"/>
<keyword evidence="1" id="KW-0805">Transcription regulation</keyword>
<dbReference type="PROSITE" id="PS50932">
    <property type="entry name" value="HTH_LACI_2"/>
    <property type="match status" value="1"/>
</dbReference>